<evidence type="ECO:0000256" key="3">
    <source>
        <dbReference type="ARBA" id="ARBA00022475"/>
    </source>
</evidence>
<feature type="transmembrane region" description="Helical" evidence="9">
    <location>
        <begin position="37"/>
        <end position="59"/>
    </location>
</feature>
<feature type="transmembrane region" description="Helical" evidence="9">
    <location>
        <begin position="263"/>
        <end position="287"/>
    </location>
</feature>
<dbReference type="GO" id="GO:0015031">
    <property type="term" value="P:protein transport"/>
    <property type="evidence" value="ECO:0007669"/>
    <property type="project" value="UniProtKB-KW"/>
</dbReference>
<protein>
    <submittedName>
        <fullName evidence="11">Peptide ABC transporter permease</fullName>
    </submittedName>
</protein>
<keyword evidence="12" id="KW-1185">Reference proteome</keyword>
<keyword evidence="4 9" id="KW-0812">Transmembrane</keyword>
<dbReference type="OrthoDB" id="9805884at2"/>
<evidence type="ECO:0000256" key="8">
    <source>
        <dbReference type="ARBA" id="ARBA00023136"/>
    </source>
</evidence>
<keyword evidence="6" id="KW-0653">Protein transport</keyword>
<evidence type="ECO:0000256" key="1">
    <source>
        <dbReference type="ARBA" id="ARBA00004651"/>
    </source>
</evidence>
<dbReference type="Proteomes" id="UP000054736">
    <property type="component" value="Unassembled WGS sequence"/>
</dbReference>
<dbReference type="EMBL" id="LNXY01000034">
    <property type="protein sequence ID" value="KTC84012.1"/>
    <property type="molecule type" value="Genomic_DNA"/>
</dbReference>
<organism evidence="11 12">
    <name type="scientific">Legionella drozanskii LLAP-1</name>
    <dbReference type="NCBI Taxonomy" id="1212489"/>
    <lineage>
        <taxon>Bacteria</taxon>
        <taxon>Pseudomonadati</taxon>
        <taxon>Pseudomonadota</taxon>
        <taxon>Gammaproteobacteria</taxon>
        <taxon>Legionellales</taxon>
        <taxon>Legionellaceae</taxon>
        <taxon>Legionella</taxon>
    </lineage>
</organism>
<feature type="transmembrane region" description="Helical" evidence="9">
    <location>
        <begin position="6"/>
        <end position="25"/>
    </location>
</feature>
<evidence type="ECO:0000313" key="11">
    <source>
        <dbReference type="EMBL" id="KTC84012.1"/>
    </source>
</evidence>
<reference evidence="11 12" key="1">
    <citation type="submission" date="2015-11" db="EMBL/GenBank/DDBJ databases">
        <title>Genomic analysis of 38 Legionella species identifies large and diverse effector repertoires.</title>
        <authorList>
            <person name="Burstein D."/>
            <person name="Amaro F."/>
            <person name="Zusman T."/>
            <person name="Lifshitz Z."/>
            <person name="Cohen O."/>
            <person name="Gilbert J.A."/>
            <person name="Pupko T."/>
            <person name="Shuman H.A."/>
            <person name="Segal G."/>
        </authorList>
    </citation>
    <scope>NUCLEOTIDE SEQUENCE [LARGE SCALE GENOMIC DNA]</scope>
    <source>
        <strain evidence="11 12">ATCC 700990</strain>
    </source>
</reference>
<evidence type="ECO:0000256" key="7">
    <source>
        <dbReference type="ARBA" id="ARBA00022989"/>
    </source>
</evidence>
<name>A0A0W0SL19_9GAMM</name>
<dbReference type="GO" id="GO:0005886">
    <property type="term" value="C:plasma membrane"/>
    <property type="evidence" value="ECO:0007669"/>
    <property type="project" value="UniProtKB-SubCell"/>
</dbReference>
<keyword evidence="5" id="KW-0571">Peptide transport</keyword>
<accession>A0A0W0SL19</accession>
<feature type="transmembrane region" description="Helical" evidence="9">
    <location>
        <begin position="415"/>
        <end position="438"/>
    </location>
</feature>
<feature type="transmembrane region" description="Helical" evidence="9">
    <location>
        <begin position="359"/>
        <end position="378"/>
    </location>
</feature>
<keyword evidence="7 9" id="KW-1133">Transmembrane helix</keyword>
<dbReference type="PROSITE" id="PS50928">
    <property type="entry name" value="ABC_TM1"/>
    <property type="match status" value="1"/>
</dbReference>
<feature type="domain" description="ABC transmembrane type-1" evidence="10">
    <location>
        <begin position="228"/>
        <end position="438"/>
    </location>
</feature>
<dbReference type="Gene3D" id="1.10.3720.10">
    <property type="entry name" value="MetI-like"/>
    <property type="match status" value="1"/>
</dbReference>
<evidence type="ECO:0000256" key="9">
    <source>
        <dbReference type="RuleBase" id="RU363032"/>
    </source>
</evidence>
<evidence type="ECO:0000256" key="2">
    <source>
        <dbReference type="ARBA" id="ARBA00022448"/>
    </source>
</evidence>
<dbReference type="CDD" id="cd06261">
    <property type="entry name" value="TM_PBP2"/>
    <property type="match status" value="1"/>
</dbReference>
<evidence type="ECO:0000256" key="5">
    <source>
        <dbReference type="ARBA" id="ARBA00022856"/>
    </source>
</evidence>
<evidence type="ECO:0000256" key="4">
    <source>
        <dbReference type="ARBA" id="ARBA00022692"/>
    </source>
</evidence>
<dbReference type="GO" id="GO:0055085">
    <property type="term" value="P:transmembrane transport"/>
    <property type="evidence" value="ECO:0007669"/>
    <property type="project" value="InterPro"/>
</dbReference>
<comment type="caution">
    <text evidence="11">The sequence shown here is derived from an EMBL/GenBank/DDBJ whole genome shotgun (WGS) entry which is preliminary data.</text>
</comment>
<keyword evidence="2 9" id="KW-0813">Transport</keyword>
<keyword evidence="8 9" id="KW-0472">Membrane</keyword>
<dbReference type="PANTHER" id="PTHR43386:SF24">
    <property type="entry name" value="OLIGOPEPTIDE TRANSPORT SYSTEM PERMEASE PROTEIN AMID"/>
    <property type="match status" value="1"/>
</dbReference>
<dbReference type="RefSeq" id="WP_058497392.1">
    <property type="nucleotide sequence ID" value="NZ_CAAAIU010000016.1"/>
</dbReference>
<dbReference type="STRING" id="1212489.Ldro_3132"/>
<feature type="transmembrane region" description="Helical" evidence="9">
    <location>
        <begin position="184"/>
        <end position="204"/>
    </location>
</feature>
<evidence type="ECO:0000259" key="10">
    <source>
        <dbReference type="PROSITE" id="PS50928"/>
    </source>
</evidence>
<dbReference type="AlphaFoldDB" id="A0A0W0SL19"/>
<dbReference type="PANTHER" id="PTHR43386">
    <property type="entry name" value="OLIGOPEPTIDE TRANSPORT SYSTEM PERMEASE PROTEIN APPC"/>
    <property type="match status" value="1"/>
</dbReference>
<dbReference type="SUPFAM" id="SSF161098">
    <property type="entry name" value="MetI-like"/>
    <property type="match status" value="1"/>
</dbReference>
<evidence type="ECO:0000256" key="6">
    <source>
        <dbReference type="ARBA" id="ARBA00022927"/>
    </source>
</evidence>
<dbReference type="InterPro" id="IPR035906">
    <property type="entry name" value="MetI-like_sf"/>
</dbReference>
<gene>
    <name evidence="11" type="ORF">Ldro_3132</name>
</gene>
<feature type="transmembrane region" description="Helical" evidence="9">
    <location>
        <begin position="232"/>
        <end position="256"/>
    </location>
</feature>
<comment type="subcellular location">
    <subcellularLocation>
        <location evidence="1 9">Cell membrane</location>
        <topology evidence="1 9">Multi-pass membrane protein</topology>
    </subcellularLocation>
</comment>
<dbReference type="PATRIC" id="fig|1212489.4.peg.3317"/>
<dbReference type="InterPro" id="IPR000515">
    <property type="entry name" value="MetI-like"/>
</dbReference>
<evidence type="ECO:0000313" key="12">
    <source>
        <dbReference type="Proteomes" id="UP000054736"/>
    </source>
</evidence>
<keyword evidence="3" id="KW-1003">Cell membrane</keyword>
<dbReference type="InterPro" id="IPR050366">
    <property type="entry name" value="BP-dependent_transpt_permease"/>
</dbReference>
<comment type="similarity">
    <text evidence="9">Belongs to the binding-protein-dependent transport system permease family.</text>
</comment>
<sequence length="452" mass="50533">MELLWTDKCFFAVLIASLVLSLIGLRKRHIRRAFLRICHRPLAASAGVVLLFFITVGVLDSIHLNSIEMDENAQLSTVQNNSILDRLLAPLGDAYEKTYSAPLALNLYGIETVFVNGNAKQIYPRLNYPPSTLKNEAIKHQFIIKQLYHAVFLSLIIVSFFWFLIVINKWLLAIPFHLKPSKHGLAVLITLFICFFIIIASYRISRELHLLGTGKIGQDIFYYTIKSIRTGLIIGILTTLFMMPLALVLGISAGYFGGWIDDIIQYIYTTLSSIPGVLLITASVLSMQTYIANHPQKFSTLAKSADARLLALCLILGVTSWTSLCRLLRAEALKLREIDYVLAARALGSSSFTILRKHLLPNVMHIVLITLVLDFSFLVLAEAVLSYVGVGVSPMTISWGNMINGARLELARDPIVWWPMFSAFLLMFILVLASNLFADALRDAFDPHQSSV</sequence>
<dbReference type="GO" id="GO:0015833">
    <property type="term" value="P:peptide transport"/>
    <property type="evidence" value="ECO:0007669"/>
    <property type="project" value="UniProtKB-KW"/>
</dbReference>
<dbReference type="Pfam" id="PF00528">
    <property type="entry name" value="BPD_transp_1"/>
    <property type="match status" value="1"/>
</dbReference>
<proteinExistence type="inferred from homology"/>
<feature type="transmembrane region" description="Helical" evidence="9">
    <location>
        <begin position="147"/>
        <end position="172"/>
    </location>
</feature>